<accession>A0A852U8H2</accession>
<keyword evidence="2" id="KW-1185">Reference proteome</keyword>
<evidence type="ECO:0000313" key="2">
    <source>
        <dbReference type="Proteomes" id="UP000589036"/>
    </source>
</evidence>
<sequence>MVALNELVLHGWDLARAIGRPYECDPADAQACLAFTSSIPDDPQAREGLFGPVVDVPADAPVFDRVLGLSGRDPLDPALTPGPWGTPERL</sequence>
<organism evidence="1 2">
    <name type="scientific">Spinactinospora alkalitolerans</name>
    <dbReference type="NCBI Taxonomy" id="687207"/>
    <lineage>
        <taxon>Bacteria</taxon>
        <taxon>Bacillati</taxon>
        <taxon>Actinomycetota</taxon>
        <taxon>Actinomycetes</taxon>
        <taxon>Streptosporangiales</taxon>
        <taxon>Nocardiopsidaceae</taxon>
        <taxon>Spinactinospora</taxon>
    </lineage>
</organism>
<dbReference type="EMBL" id="JACCCC010000001">
    <property type="protein sequence ID" value="NYE50220.1"/>
    <property type="molecule type" value="Genomic_DNA"/>
</dbReference>
<reference evidence="1 2" key="1">
    <citation type="submission" date="2020-07" db="EMBL/GenBank/DDBJ databases">
        <title>Sequencing the genomes of 1000 actinobacteria strains.</title>
        <authorList>
            <person name="Klenk H.-P."/>
        </authorList>
    </citation>
    <scope>NUCLEOTIDE SEQUENCE [LARGE SCALE GENOMIC DNA]</scope>
    <source>
        <strain evidence="1 2">CXB654</strain>
    </source>
</reference>
<dbReference type="Proteomes" id="UP000589036">
    <property type="component" value="Unassembled WGS sequence"/>
</dbReference>
<name>A0A852U8H2_9ACTN</name>
<evidence type="ECO:0000313" key="1">
    <source>
        <dbReference type="EMBL" id="NYE50220.1"/>
    </source>
</evidence>
<protein>
    <submittedName>
        <fullName evidence="1">Uncharacterized protein (TIGR03086 family)</fullName>
    </submittedName>
</protein>
<dbReference type="AlphaFoldDB" id="A0A852U8H2"/>
<comment type="caution">
    <text evidence="1">The sequence shown here is derived from an EMBL/GenBank/DDBJ whole genome shotgun (WGS) entry which is preliminary data.</text>
</comment>
<gene>
    <name evidence="1" type="ORF">HDA32_005340</name>
</gene>
<proteinExistence type="predicted"/>